<comment type="caution">
    <text evidence="1">The sequence shown here is derived from an EMBL/GenBank/DDBJ whole genome shotgun (WGS) entry which is preliminary data.</text>
</comment>
<organism evidence="1 2">
    <name type="scientific">Ruegeria sediminis</name>
    <dbReference type="NCBI Taxonomy" id="2583820"/>
    <lineage>
        <taxon>Bacteria</taxon>
        <taxon>Pseudomonadati</taxon>
        <taxon>Pseudomonadota</taxon>
        <taxon>Alphaproteobacteria</taxon>
        <taxon>Rhodobacterales</taxon>
        <taxon>Roseobacteraceae</taxon>
        <taxon>Ruegeria</taxon>
    </lineage>
</organism>
<gene>
    <name evidence="1" type="ORF">FGK63_01775</name>
</gene>
<name>A0ABY2X455_9RHOB</name>
<evidence type="ECO:0000313" key="1">
    <source>
        <dbReference type="EMBL" id="TMV09824.1"/>
    </source>
</evidence>
<sequence length="143" mass="14624">MTALTADRNTPRREGELRSGAVAASTKIFAGALVMRNATGYLVKGQTATGLVGVGRAEEQVDNSAGANGALTVTVRPGVFRFANSAAGDLITIADIGAKCFAVDDQTVAKTDGTSTRSPAGIIEDVDAQGVWVRLDEALTNAA</sequence>
<dbReference type="RefSeq" id="WP_138839883.1">
    <property type="nucleotide sequence ID" value="NZ_VCPD01000001.1"/>
</dbReference>
<keyword evidence="2" id="KW-1185">Reference proteome</keyword>
<accession>A0ABY2X455</accession>
<dbReference type="EMBL" id="VCPD01000001">
    <property type="protein sequence ID" value="TMV09824.1"/>
    <property type="molecule type" value="Genomic_DNA"/>
</dbReference>
<proteinExistence type="predicted"/>
<protein>
    <recommendedName>
        <fullName evidence="3">DUF2190 family protein</fullName>
    </recommendedName>
</protein>
<evidence type="ECO:0008006" key="3">
    <source>
        <dbReference type="Google" id="ProtNLM"/>
    </source>
</evidence>
<evidence type="ECO:0000313" key="2">
    <source>
        <dbReference type="Proteomes" id="UP001193035"/>
    </source>
</evidence>
<dbReference type="Proteomes" id="UP001193035">
    <property type="component" value="Unassembled WGS sequence"/>
</dbReference>
<reference evidence="1 2" key="1">
    <citation type="submission" date="2019-05" db="EMBL/GenBank/DDBJ databases">
        <title>Ruegeria sp. nov., isolated from tidal flat.</title>
        <authorList>
            <person name="Kim W."/>
        </authorList>
    </citation>
    <scope>NUCLEOTIDE SEQUENCE [LARGE SCALE GENOMIC DNA]</scope>
    <source>
        <strain evidence="1 2">CAU 1488</strain>
    </source>
</reference>